<dbReference type="SFLD" id="SFLDG01061">
    <property type="entry name" value="methylthiotransferase"/>
    <property type="match status" value="1"/>
</dbReference>
<protein>
    <recommendedName>
        <fullName evidence="8">Ribosomal protein uS12 methylthiotransferase RimO</fullName>
        <shortName evidence="8">uS12 MTTase</shortName>
        <shortName evidence="8">uS12 methylthiotransferase</shortName>
        <ecNumber evidence="8">2.8.4.4</ecNumber>
    </recommendedName>
    <alternativeName>
        <fullName evidence="8">Ribosomal protein uS12 (aspartate-C(3))-methylthiotransferase</fullName>
    </alternativeName>
    <alternativeName>
        <fullName evidence="8">Ribosome maturation factor RimO</fullName>
    </alternativeName>
</protein>
<dbReference type="InterPro" id="IPR058240">
    <property type="entry name" value="rSAM_sf"/>
</dbReference>
<evidence type="ECO:0000256" key="2">
    <source>
        <dbReference type="ARBA" id="ARBA00022490"/>
    </source>
</evidence>
<evidence type="ECO:0000256" key="4">
    <source>
        <dbReference type="ARBA" id="ARBA00022691"/>
    </source>
</evidence>
<dbReference type="InterPro" id="IPR002792">
    <property type="entry name" value="TRAM_dom"/>
</dbReference>
<dbReference type="SFLD" id="SFLDG01082">
    <property type="entry name" value="B12-binding_domain_containing"/>
    <property type="match status" value="1"/>
</dbReference>
<evidence type="ECO:0000256" key="8">
    <source>
        <dbReference type="HAMAP-Rule" id="MF_01865"/>
    </source>
</evidence>
<dbReference type="InterPro" id="IPR005840">
    <property type="entry name" value="Ribosomal_uS12_MeSTrfase_RimO"/>
</dbReference>
<dbReference type="InterPro" id="IPR006638">
    <property type="entry name" value="Elp3/MiaA/NifB-like_rSAM"/>
</dbReference>
<dbReference type="InterPro" id="IPR012340">
    <property type="entry name" value="NA-bd_OB-fold"/>
</dbReference>
<dbReference type="Pfam" id="PF18693">
    <property type="entry name" value="TRAM_2"/>
    <property type="match status" value="1"/>
</dbReference>
<evidence type="ECO:0000256" key="3">
    <source>
        <dbReference type="ARBA" id="ARBA00022679"/>
    </source>
</evidence>
<proteinExistence type="inferred from homology"/>
<dbReference type="SFLD" id="SFLDS00029">
    <property type="entry name" value="Radical_SAM"/>
    <property type="match status" value="1"/>
</dbReference>
<dbReference type="InterPro" id="IPR007197">
    <property type="entry name" value="rSAM"/>
</dbReference>
<dbReference type="Gene3D" id="3.40.50.12160">
    <property type="entry name" value="Methylthiotransferase, N-terminal domain"/>
    <property type="match status" value="1"/>
</dbReference>
<feature type="binding site" evidence="8">
    <location>
        <position position="165"/>
    </location>
    <ligand>
        <name>[4Fe-4S] cluster</name>
        <dbReference type="ChEBI" id="CHEBI:49883"/>
        <label>2</label>
        <note>4Fe-4S-S-AdoMet</note>
    </ligand>
</feature>
<dbReference type="GO" id="GO:0035599">
    <property type="term" value="F:aspartic acid methylthiotransferase activity"/>
    <property type="evidence" value="ECO:0007669"/>
    <property type="project" value="TreeGrafter"/>
</dbReference>
<dbReference type="InterPro" id="IPR005839">
    <property type="entry name" value="Methylthiotransferase"/>
</dbReference>
<evidence type="ECO:0000256" key="5">
    <source>
        <dbReference type="ARBA" id="ARBA00022723"/>
    </source>
</evidence>
<dbReference type="EC" id="2.8.4.4" evidence="8"/>
<dbReference type="GO" id="GO:0046872">
    <property type="term" value="F:metal ion binding"/>
    <property type="evidence" value="ECO:0007669"/>
    <property type="project" value="UniProtKB-KW"/>
</dbReference>
<evidence type="ECO:0000256" key="1">
    <source>
        <dbReference type="ARBA" id="ARBA00022485"/>
    </source>
</evidence>
<dbReference type="SMART" id="SM00729">
    <property type="entry name" value="Elp3"/>
    <property type="match status" value="1"/>
</dbReference>
<organism evidence="12 13">
    <name type="scientific">Thermoanaerobaculum aquaticum</name>
    <dbReference type="NCBI Taxonomy" id="1312852"/>
    <lineage>
        <taxon>Bacteria</taxon>
        <taxon>Pseudomonadati</taxon>
        <taxon>Acidobacteriota</taxon>
        <taxon>Thermoanaerobaculia</taxon>
        <taxon>Thermoanaerobaculales</taxon>
        <taxon>Thermoanaerobaculaceae</taxon>
        <taxon>Thermoanaerobaculum</taxon>
    </lineage>
</organism>
<keyword evidence="6 8" id="KW-0408">Iron</keyword>
<dbReference type="NCBIfam" id="TIGR00089">
    <property type="entry name" value="MiaB/RimO family radical SAM methylthiotransferase"/>
    <property type="match status" value="1"/>
</dbReference>
<dbReference type="PROSITE" id="PS01278">
    <property type="entry name" value="MTTASE_RADICAL"/>
    <property type="match status" value="1"/>
</dbReference>
<dbReference type="Gene3D" id="2.40.50.140">
    <property type="entry name" value="Nucleic acid-binding proteins"/>
    <property type="match status" value="1"/>
</dbReference>
<dbReference type="PANTHER" id="PTHR43837:SF1">
    <property type="entry name" value="RIBOSOMAL PROTEIN US12 METHYLTHIOTRANSFERASE RIMO"/>
    <property type="match status" value="1"/>
</dbReference>
<dbReference type="Pfam" id="PF04055">
    <property type="entry name" value="Radical_SAM"/>
    <property type="match status" value="1"/>
</dbReference>
<accession>A0A062XZ54</accession>
<feature type="binding site" evidence="8">
    <location>
        <position position="168"/>
    </location>
    <ligand>
        <name>[4Fe-4S] cluster</name>
        <dbReference type="ChEBI" id="CHEBI:49883"/>
        <label>2</label>
        <note>4Fe-4S-S-AdoMet</note>
    </ligand>
</feature>
<dbReference type="InterPro" id="IPR013848">
    <property type="entry name" value="Methylthiotransferase_N"/>
</dbReference>
<evidence type="ECO:0000313" key="12">
    <source>
        <dbReference type="EMBL" id="KDA53795.1"/>
    </source>
</evidence>
<dbReference type="FunFam" id="3.80.30.20:FF:000001">
    <property type="entry name" value="tRNA-2-methylthio-N(6)-dimethylallyladenosine synthase 2"/>
    <property type="match status" value="1"/>
</dbReference>
<dbReference type="AlphaFoldDB" id="A0A062XZ54"/>
<evidence type="ECO:0000256" key="6">
    <source>
        <dbReference type="ARBA" id="ARBA00023004"/>
    </source>
</evidence>
<reference evidence="12 13" key="1">
    <citation type="submission" date="2014-04" db="EMBL/GenBank/DDBJ databases">
        <title>The Genome Sequence of Thermoanaerobaculum aquaticum MP-01, The First Cultivated Group 23 Acidobacterium.</title>
        <authorList>
            <person name="Stamps B.W."/>
            <person name="Losey N.A."/>
            <person name="Lawson P.A."/>
            <person name="Stevenson B.S."/>
        </authorList>
    </citation>
    <scope>NUCLEOTIDE SEQUENCE [LARGE SCALE GENOMIC DNA]</scope>
    <source>
        <strain evidence="12 13">MP-01</strain>
    </source>
</reference>
<evidence type="ECO:0000313" key="13">
    <source>
        <dbReference type="Proteomes" id="UP000027284"/>
    </source>
</evidence>
<evidence type="ECO:0000259" key="9">
    <source>
        <dbReference type="PROSITE" id="PS50926"/>
    </source>
</evidence>
<dbReference type="OrthoDB" id="9805215at2"/>
<evidence type="ECO:0000259" key="11">
    <source>
        <dbReference type="PROSITE" id="PS51918"/>
    </source>
</evidence>
<sequence>MAGRSRPLKVGVVSLGCAKNLVDSEVMLGFLVQQGAQLTPNAEEADVVIVNTCGFVEDAKRESIETILEMAQLKETGQLKRLVVAGCMVQRYAQELAAEIPEIDAFVGLDELERAPEAVFGKLSREHLPDQVASMRLYDHRVPRLLATGGVYAYLKVAEGCNNPCAFCHIPRMRGAFRSRPVDSLVAEAQALERSGVRELILIAQDTTRYGEDLGLGRLGLRQLLKRLLSETDFPWIRVLYAYPATLDEGIFQLMAENPRLVPYLDIPLQHASRKVLKLMKRGGDGESYRNLIAHARQVVPGLAVRTTFIVGFPGEGEEEFAELCRFVEEVGFDHLGVFAYSFQEENPGAHLGDPIPQEVKEARRDKLLSLQRRLSRRRLRAFVGREATVLVDGPSPEHPWVMQGRLATQAPEVDGVVVLSGGPAAPGDFVRVRITSSADYDLVGEVLEVVEGRAQKPSPRLPVVAR</sequence>
<comment type="subcellular location">
    <subcellularLocation>
        <location evidence="8">Cytoplasm</location>
    </subcellularLocation>
</comment>
<dbReference type="Gene3D" id="3.80.30.20">
    <property type="entry name" value="tm_1862 like domain"/>
    <property type="match status" value="1"/>
</dbReference>
<dbReference type="Proteomes" id="UP000027284">
    <property type="component" value="Unassembled WGS sequence"/>
</dbReference>
<dbReference type="PROSITE" id="PS51918">
    <property type="entry name" value="RADICAL_SAM"/>
    <property type="match status" value="1"/>
</dbReference>
<feature type="binding site" evidence="8">
    <location>
        <position position="53"/>
    </location>
    <ligand>
        <name>[4Fe-4S] cluster</name>
        <dbReference type="ChEBI" id="CHEBI:49883"/>
        <label>1</label>
    </ligand>
</feature>
<dbReference type="GO" id="GO:0005829">
    <property type="term" value="C:cytosol"/>
    <property type="evidence" value="ECO:0007669"/>
    <property type="project" value="TreeGrafter"/>
</dbReference>
<dbReference type="GO" id="GO:0103039">
    <property type="term" value="F:protein methylthiotransferase activity"/>
    <property type="evidence" value="ECO:0007669"/>
    <property type="project" value="UniProtKB-EC"/>
</dbReference>
<feature type="domain" description="TRAM" evidence="9">
    <location>
        <begin position="381"/>
        <end position="449"/>
    </location>
</feature>
<keyword evidence="5 8" id="KW-0479">Metal-binding</keyword>
<keyword evidence="7 8" id="KW-0411">Iron-sulfur</keyword>
<feature type="binding site" evidence="8">
    <location>
        <position position="17"/>
    </location>
    <ligand>
        <name>[4Fe-4S] cluster</name>
        <dbReference type="ChEBI" id="CHEBI:49883"/>
        <label>1</label>
    </ligand>
</feature>
<dbReference type="SUPFAM" id="SSF102114">
    <property type="entry name" value="Radical SAM enzymes"/>
    <property type="match status" value="1"/>
</dbReference>
<dbReference type="InterPro" id="IPR038135">
    <property type="entry name" value="Methylthiotransferase_N_sf"/>
</dbReference>
<evidence type="ECO:0000259" key="10">
    <source>
        <dbReference type="PROSITE" id="PS51449"/>
    </source>
</evidence>
<feature type="binding site" evidence="8">
    <location>
        <position position="87"/>
    </location>
    <ligand>
        <name>[4Fe-4S] cluster</name>
        <dbReference type="ChEBI" id="CHEBI:49883"/>
        <label>1</label>
    </ligand>
</feature>
<feature type="domain" description="Radical SAM core" evidence="11">
    <location>
        <begin position="147"/>
        <end position="378"/>
    </location>
</feature>
<dbReference type="SFLD" id="SFLDF00274">
    <property type="entry name" value="ribosomal_protein_S12_methylth"/>
    <property type="match status" value="1"/>
</dbReference>
<dbReference type="GO" id="GO:0006400">
    <property type="term" value="P:tRNA modification"/>
    <property type="evidence" value="ECO:0007669"/>
    <property type="project" value="InterPro"/>
</dbReference>
<dbReference type="RefSeq" id="WP_038048740.1">
    <property type="nucleotide sequence ID" value="NZ_JMFG01000016.1"/>
</dbReference>
<dbReference type="GO" id="GO:0051539">
    <property type="term" value="F:4 iron, 4 sulfur cluster binding"/>
    <property type="evidence" value="ECO:0007669"/>
    <property type="project" value="UniProtKB-UniRule"/>
</dbReference>
<dbReference type="InterPro" id="IPR020612">
    <property type="entry name" value="Methylthiotransferase_CS"/>
</dbReference>
<comment type="catalytic activity">
    <reaction evidence="8">
        <text>L-aspartate(89)-[ribosomal protein uS12]-hydrogen + (sulfur carrier)-SH + AH2 + 2 S-adenosyl-L-methionine = 3-methylsulfanyl-L-aspartate(89)-[ribosomal protein uS12]-hydrogen + (sulfur carrier)-H + 5'-deoxyadenosine + L-methionine + A + S-adenosyl-L-homocysteine + 2 H(+)</text>
        <dbReference type="Rhea" id="RHEA:37087"/>
        <dbReference type="Rhea" id="RHEA-COMP:10460"/>
        <dbReference type="Rhea" id="RHEA-COMP:10461"/>
        <dbReference type="Rhea" id="RHEA-COMP:14737"/>
        <dbReference type="Rhea" id="RHEA-COMP:14739"/>
        <dbReference type="ChEBI" id="CHEBI:13193"/>
        <dbReference type="ChEBI" id="CHEBI:15378"/>
        <dbReference type="ChEBI" id="CHEBI:17319"/>
        <dbReference type="ChEBI" id="CHEBI:17499"/>
        <dbReference type="ChEBI" id="CHEBI:29917"/>
        <dbReference type="ChEBI" id="CHEBI:29961"/>
        <dbReference type="ChEBI" id="CHEBI:57844"/>
        <dbReference type="ChEBI" id="CHEBI:57856"/>
        <dbReference type="ChEBI" id="CHEBI:59789"/>
        <dbReference type="ChEBI" id="CHEBI:64428"/>
        <dbReference type="ChEBI" id="CHEBI:73599"/>
        <dbReference type="EC" id="2.8.4.4"/>
    </reaction>
</comment>
<dbReference type="NCBIfam" id="TIGR01125">
    <property type="entry name" value="30S ribosomal protein S12 methylthiotransferase RimO"/>
    <property type="match status" value="1"/>
</dbReference>
<keyword evidence="3 8" id="KW-0808">Transferase</keyword>
<comment type="similarity">
    <text evidence="8">Belongs to the methylthiotransferase family. RimO subfamily.</text>
</comment>
<dbReference type="PROSITE" id="PS50926">
    <property type="entry name" value="TRAM"/>
    <property type="match status" value="1"/>
</dbReference>
<keyword evidence="4 8" id="KW-0949">S-adenosyl-L-methionine</keyword>
<comment type="caution">
    <text evidence="12">The sequence shown here is derived from an EMBL/GenBank/DDBJ whole genome shotgun (WGS) entry which is preliminary data.</text>
</comment>
<dbReference type="Pfam" id="PF00919">
    <property type="entry name" value="UPF0004"/>
    <property type="match status" value="1"/>
</dbReference>
<comment type="function">
    <text evidence="8">Catalyzes the methylthiolation of an aspartic acid residue of ribosomal protein uS12.</text>
</comment>
<keyword evidence="1 8" id="KW-0004">4Fe-4S</keyword>
<evidence type="ECO:0000256" key="7">
    <source>
        <dbReference type="ARBA" id="ARBA00023014"/>
    </source>
</evidence>
<keyword evidence="2 8" id="KW-0963">Cytoplasm</keyword>
<dbReference type="PANTHER" id="PTHR43837">
    <property type="entry name" value="RIBOSOMAL PROTEIN S12 METHYLTHIOTRANSFERASE RIMO"/>
    <property type="match status" value="1"/>
</dbReference>
<name>A0A062XZ54_9BACT</name>
<feature type="domain" description="MTTase N-terminal" evidence="10">
    <location>
        <begin position="8"/>
        <end position="124"/>
    </location>
</feature>
<dbReference type="EMBL" id="JMFG01000016">
    <property type="protein sequence ID" value="KDA53795.1"/>
    <property type="molecule type" value="Genomic_DNA"/>
</dbReference>
<dbReference type="InterPro" id="IPR023404">
    <property type="entry name" value="rSAM_horseshoe"/>
</dbReference>
<dbReference type="PROSITE" id="PS51449">
    <property type="entry name" value="MTTASE_N"/>
    <property type="match status" value="1"/>
</dbReference>
<gene>
    <name evidence="8" type="primary">rimO</name>
    <name evidence="12" type="ORF">EG19_02160</name>
</gene>
<feature type="binding site" evidence="8">
    <location>
        <position position="161"/>
    </location>
    <ligand>
        <name>[4Fe-4S] cluster</name>
        <dbReference type="ChEBI" id="CHEBI:49883"/>
        <label>2</label>
        <note>4Fe-4S-S-AdoMet</note>
    </ligand>
</feature>
<dbReference type="CDD" id="cd01335">
    <property type="entry name" value="Radical_SAM"/>
    <property type="match status" value="1"/>
</dbReference>
<dbReference type="STRING" id="1312852.EG19_02160"/>
<keyword evidence="13" id="KW-1185">Reference proteome</keyword>
<comment type="cofactor">
    <cofactor evidence="8">
        <name>[4Fe-4S] cluster</name>
        <dbReference type="ChEBI" id="CHEBI:49883"/>
    </cofactor>
    <text evidence="8">Binds 2 [4Fe-4S] clusters. One cluster is coordinated with 3 cysteines and an exchangeable S-adenosyl-L-methionine.</text>
</comment>
<dbReference type="HAMAP" id="MF_01865">
    <property type="entry name" value="MTTase_RimO"/>
    <property type="match status" value="1"/>
</dbReference>